<feature type="region of interest" description="Disordered" evidence="1">
    <location>
        <begin position="39"/>
        <end position="93"/>
    </location>
</feature>
<keyword evidence="3" id="KW-1185">Reference proteome</keyword>
<dbReference type="RefSeq" id="WP_169326081.1">
    <property type="nucleotide sequence ID" value="NZ_JABCJJ010000061.1"/>
</dbReference>
<proteinExistence type="predicted"/>
<comment type="caution">
    <text evidence="2">The sequence shown here is derived from an EMBL/GenBank/DDBJ whole genome shotgun (WGS) entry which is preliminary data.</text>
</comment>
<evidence type="ECO:0000313" key="2">
    <source>
        <dbReference type="EMBL" id="NMR21721.1"/>
    </source>
</evidence>
<feature type="compositionally biased region" description="Low complexity" evidence="1">
    <location>
        <begin position="51"/>
        <end position="90"/>
    </location>
</feature>
<dbReference type="AlphaFoldDB" id="A0A7Y0QI00"/>
<dbReference type="Proteomes" id="UP000562124">
    <property type="component" value="Unassembled WGS sequence"/>
</dbReference>
<gene>
    <name evidence="2" type="ORF">HIR71_16155</name>
</gene>
<sequence length="120" mass="11925">METACSRALDLDVVSVTKVASMLERATEDTVPLLPAAGAARASRFARDPGEYAARPAPRGPASGKTSPASTGTTAASGGTGPATEGTTTLAGGGTATLTLIRGGEAVAAFFDATELQEDR</sequence>
<reference evidence="2 3" key="1">
    <citation type="submission" date="2020-04" db="EMBL/GenBank/DDBJ databases">
        <title>Sequencing and Assembly of C. fimi.</title>
        <authorList>
            <person name="Ramsey A.R."/>
        </authorList>
    </citation>
    <scope>NUCLEOTIDE SEQUENCE [LARGE SCALE GENOMIC DNA]</scope>
    <source>
        <strain evidence="2 3">SB</strain>
    </source>
</reference>
<organism evidence="2 3">
    <name type="scientific">Cellulomonas fimi</name>
    <dbReference type="NCBI Taxonomy" id="1708"/>
    <lineage>
        <taxon>Bacteria</taxon>
        <taxon>Bacillati</taxon>
        <taxon>Actinomycetota</taxon>
        <taxon>Actinomycetes</taxon>
        <taxon>Micrococcales</taxon>
        <taxon>Cellulomonadaceae</taxon>
        <taxon>Cellulomonas</taxon>
    </lineage>
</organism>
<accession>A0A7Y0QI00</accession>
<evidence type="ECO:0000256" key="1">
    <source>
        <dbReference type="SAM" id="MobiDB-lite"/>
    </source>
</evidence>
<name>A0A7Y0QI00_CELFI</name>
<protein>
    <submittedName>
        <fullName evidence="2">Transposase</fullName>
    </submittedName>
</protein>
<dbReference type="EMBL" id="JABCJJ010000061">
    <property type="protein sequence ID" value="NMR21721.1"/>
    <property type="molecule type" value="Genomic_DNA"/>
</dbReference>
<evidence type="ECO:0000313" key="3">
    <source>
        <dbReference type="Proteomes" id="UP000562124"/>
    </source>
</evidence>